<dbReference type="InterPro" id="IPR042100">
    <property type="entry name" value="Bug_dom1"/>
</dbReference>
<organism evidence="2 3">
    <name type="scientific">Parapusillimonas granuli</name>
    <dbReference type="NCBI Taxonomy" id="380911"/>
    <lineage>
        <taxon>Bacteria</taxon>
        <taxon>Pseudomonadati</taxon>
        <taxon>Pseudomonadota</taxon>
        <taxon>Betaproteobacteria</taxon>
        <taxon>Burkholderiales</taxon>
        <taxon>Alcaligenaceae</taxon>
        <taxon>Parapusillimonas</taxon>
    </lineage>
</organism>
<comment type="caution">
    <text evidence="2">The sequence shown here is derived from an EMBL/GenBank/DDBJ whole genome shotgun (WGS) entry which is preliminary data.</text>
</comment>
<comment type="similarity">
    <text evidence="1">Belongs to the UPF0065 (bug) family.</text>
</comment>
<dbReference type="PANTHER" id="PTHR42928">
    <property type="entry name" value="TRICARBOXYLATE-BINDING PROTEIN"/>
    <property type="match status" value="1"/>
</dbReference>
<gene>
    <name evidence="2" type="ORF">H0A72_14845</name>
</gene>
<dbReference type="PANTHER" id="PTHR42928:SF5">
    <property type="entry name" value="BLR1237 PROTEIN"/>
    <property type="match status" value="1"/>
</dbReference>
<sequence length="334" mass="36141">MRDNSIPPSPLRRRLMLGMGLGAAAGLSGIRNAKASNFPSQPLTVIVPWAAGGGGDVVVRMLAATLSQRLGQQIVVENRGGATGTIGSAAAARRKPDGYTFVYATPDSHCVFPHLYKDVPYDTLKDFSCIAPIGYFQFGLAVHPSFPAKNAQEFMRLVRESPGKYSYGTWGVGSTAQLIMEDFKVRNDLDILHVPYQGTAPQLVGLASGQVAAAILPMQITDGYVKDGKIRMIGLGSAERFSELPDLPTLIEQGMNVDFRSSVGFLGPAGIPADILNRLNQEIRATINEAAVRKNLLAQYVLPQDMSAQAYREFIVAEYARWGDIVKNSRVVIN</sequence>
<reference evidence="2 3" key="1">
    <citation type="submission" date="2020-07" db="EMBL/GenBank/DDBJ databases">
        <title>Taxonomic revisions and descriptions of new bacterial species based on genomic comparisons in the high-G+C-content subgroup of the family Alcaligenaceae.</title>
        <authorList>
            <person name="Szabo A."/>
            <person name="Felfoldi T."/>
        </authorList>
    </citation>
    <scope>NUCLEOTIDE SEQUENCE [LARGE SCALE GENOMIC DNA]</scope>
    <source>
        <strain evidence="2 3">LMG 24012</strain>
    </source>
</reference>
<dbReference type="SUPFAM" id="SSF53850">
    <property type="entry name" value="Periplasmic binding protein-like II"/>
    <property type="match status" value="1"/>
</dbReference>
<accession>A0A853G7H6</accession>
<keyword evidence="3" id="KW-1185">Reference proteome</keyword>
<evidence type="ECO:0000313" key="2">
    <source>
        <dbReference type="EMBL" id="NYT50596.1"/>
    </source>
</evidence>
<dbReference type="AlphaFoldDB" id="A0A853G7H6"/>
<dbReference type="RefSeq" id="WP_180156674.1">
    <property type="nucleotide sequence ID" value="NZ_JACCEM010000007.1"/>
</dbReference>
<name>A0A853G7H6_9BURK</name>
<dbReference type="Gene3D" id="3.40.190.10">
    <property type="entry name" value="Periplasmic binding protein-like II"/>
    <property type="match status" value="1"/>
</dbReference>
<dbReference type="Gene3D" id="3.40.190.150">
    <property type="entry name" value="Bordetella uptake gene, domain 1"/>
    <property type="match status" value="1"/>
</dbReference>
<evidence type="ECO:0000256" key="1">
    <source>
        <dbReference type="ARBA" id="ARBA00006987"/>
    </source>
</evidence>
<proteinExistence type="inferred from homology"/>
<protein>
    <submittedName>
        <fullName evidence="2">Tripartite tricarboxylate transporter substrate binding protein</fullName>
    </submittedName>
</protein>
<evidence type="ECO:0000313" key="3">
    <source>
        <dbReference type="Proteomes" id="UP000559809"/>
    </source>
</evidence>
<dbReference type="Proteomes" id="UP000559809">
    <property type="component" value="Unassembled WGS sequence"/>
</dbReference>
<dbReference type="InterPro" id="IPR006311">
    <property type="entry name" value="TAT_signal"/>
</dbReference>
<dbReference type="Pfam" id="PF03401">
    <property type="entry name" value="TctC"/>
    <property type="match status" value="1"/>
</dbReference>
<dbReference type="InterPro" id="IPR005064">
    <property type="entry name" value="BUG"/>
</dbReference>
<dbReference type="PIRSF" id="PIRSF017082">
    <property type="entry name" value="YflP"/>
    <property type="match status" value="1"/>
</dbReference>
<dbReference type="CDD" id="cd07012">
    <property type="entry name" value="PBP2_Bug_TTT"/>
    <property type="match status" value="1"/>
</dbReference>
<dbReference type="EMBL" id="JACCEM010000007">
    <property type="protein sequence ID" value="NYT50596.1"/>
    <property type="molecule type" value="Genomic_DNA"/>
</dbReference>
<dbReference type="PROSITE" id="PS51318">
    <property type="entry name" value="TAT"/>
    <property type="match status" value="1"/>
</dbReference>